<dbReference type="InterPro" id="IPR015655">
    <property type="entry name" value="PP2C"/>
</dbReference>
<dbReference type="GO" id="GO:0004722">
    <property type="term" value="F:protein serine/threonine phosphatase activity"/>
    <property type="evidence" value="ECO:0007669"/>
    <property type="project" value="InterPro"/>
</dbReference>
<keyword evidence="4 6" id="KW-0904">Protein phosphatase</keyword>
<dbReference type="SUPFAM" id="SSF48403">
    <property type="entry name" value="Ankyrin repeat"/>
    <property type="match status" value="1"/>
</dbReference>
<feature type="compositionally biased region" description="Polar residues" evidence="7">
    <location>
        <begin position="758"/>
        <end position="767"/>
    </location>
</feature>
<keyword evidence="5" id="KW-0040">ANK repeat</keyword>
<keyword evidence="3 6" id="KW-0378">Hydrolase</keyword>
<dbReference type="InterPro" id="IPR036457">
    <property type="entry name" value="PPM-type-like_dom_sf"/>
</dbReference>
<feature type="compositionally biased region" description="Low complexity" evidence="7">
    <location>
        <begin position="777"/>
        <end position="790"/>
    </location>
</feature>
<dbReference type="GO" id="GO:0046872">
    <property type="term" value="F:metal ion binding"/>
    <property type="evidence" value="ECO:0007669"/>
    <property type="project" value="UniProtKB-KW"/>
</dbReference>
<comment type="subcellular location">
    <subcellularLocation>
        <location evidence="1">Membrane</location>
        <topology evidence="1">Peripheral membrane protein</topology>
    </subcellularLocation>
</comment>
<evidence type="ECO:0000313" key="9">
    <source>
        <dbReference type="EMBL" id="KAJ8610091.1"/>
    </source>
</evidence>
<dbReference type="PROSITE" id="PS01032">
    <property type="entry name" value="PPM_1"/>
    <property type="match status" value="1"/>
</dbReference>
<dbReference type="GO" id="GO:0016020">
    <property type="term" value="C:membrane"/>
    <property type="evidence" value="ECO:0007669"/>
    <property type="project" value="UniProtKB-SubCell"/>
</dbReference>
<evidence type="ECO:0000256" key="7">
    <source>
        <dbReference type="SAM" id="MobiDB-lite"/>
    </source>
</evidence>
<gene>
    <name evidence="9" type="ORF">CTAYLR_007089</name>
</gene>
<dbReference type="CDD" id="cd00143">
    <property type="entry name" value="PP2Cc"/>
    <property type="match status" value="1"/>
</dbReference>
<protein>
    <recommendedName>
        <fullName evidence="8">PPM-type phosphatase domain-containing protein</fullName>
    </recommendedName>
</protein>
<keyword evidence="2" id="KW-0479">Metal-binding</keyword>
<sequence length="796" mass="83908">MFSFVVLGTPLSEIVAPTPRRQILEAIRRKDDGRVEALATEAGGIGDVDSERTPLGGLPILHAACAQDLGRGVAALVKVGNTKSRDGITGQQACGARVNAPVPLEGPFAGDAPLHVCGRADASEAAAVLVYLGADATAVDAVGRDAYAVASPRVLAALPEKKQPPGEVAALKEEVAMLRSRLAAMEVGAPHTPERKPRGKPRSAWSDRDEVRRSERVLAACSETAKAFASPASRSHRVKKVFDALCALKPEDARLEAVVARVKADETLRNARAFVCGHSAYDGASLLHAVAAKGRDHVVQRLLAPDVGLSASGTLDTLGRTALHVAAEHGHVSTCAILKRAMERETGECPVGPAAPPDLSGRTPLAWASDRVQDADRREEIEAELFAEGDATVLPTPLRTTDDRRDDDEGRRYAASTTAGWRVDMEDAHCVHSPLPRPSYVEKDDDDDFARPSLFAVFDGHGGALCAELAASRLADKVLETTAWRAYETSHLDDPQLFATALRDGLLALDAELANHPRLAPRAGAAALKAEDDSGCTAVAAILSSAHVVVANLGDSAAVKIARVAPSRWRWRPGGWTATPVSVPHKPDHPAEAARLAAIGATVDDRGYLVLNDSQRQATSRSLGDFAYKRKDPAKPDLDHAHHLVSALATHDAFPRARDTLLILASDGVWDVCGPDQAAQLVGDVLFPRDDETQRQKQSTTSPFAASPSVLAAAADELVAACVRARSRDNVTAILVDVSPPLLPSDARLDKKEAPRQSALQPTKLFTSSSGGEDEGAAAAAAAAEGASSSMTSTEP</sequence>
<evidence type="ECO:0000256" key="5">
    <source>
        <dbReference type="PROSITE-ProRule" id="PRU00023"/>
    </source>
</evidence>
<evidence type="ECO:0000256" key="4">
    <source>
        <dbReference type="ARBA" id="ARBA00022912"/>
    </source>
</evidence>
<dbReference type="SMART" id="SM00332">
    <property type="entry name" value="PP2Cc"/>
    <property type="match status" value="1"/>
</dbReference>
<dbReference type="SUPFAM" id="SSF81606">
    <property type="entry name" value="PP2C-like"/>
    <property type="match status" value="1"/>
</dbReference>
<evidence type="ECO:0000256" key="1">
    <source>
        <dbReference type="ARBA" id="ARBA00004170"/>
    </source>
</evidence>
<accession>A0AAD7UM15</accession>
<dbReference type="Proteomes" id="UP001230188">
    <property type="component" value="Unassembled WGS sequence"/>
</dbReference>
<dbReference type="PANTHER" id="PTHR47992">
    <property type="entry name" value="PROTEIN PHOSPHATASE"/>
    <property type="match status" value="1"/>
</dbReference>
<reference evidence="9" key="1">
    <citation type="submission" date="2023-01" db="EMBL/GenBank/DDBJ databases">
        <title>Metagenome sequencing of chrysophaentin producing Chrysophaeum taylorii.</title>
        <authorList>
            <person name="Davison J."/>
            <person name="Bewley C."/>
        </authorList>
    </citation>
    <scope>NUCLEOTIDE SEQUENCE</scope>
    <source>
        <strain evidence="9">NIES-1699</strain>
    </source>
</reference>
<dbReference type="EMBL" id="JAQMWT010000119">
    <property type="protein sequence ID" value="KAJ8610091.1"/>
    <property type="molecule type" value="Genomic_DNA"/>
</dbReference>
<name>A0AAD7UM15_9STRA</name>
<dbReference type="InterPro" id="IPR000222">
    <property type="entry name" value="PP2C_BS"/>
</dbReference>
<dbReference type="SMART" id="SM00248">
    <property type="entry name" value="ANK"/>
    <property type="match status" value="3"/>
</dbReference>
<dbReference type="Pfam" id="PF00481">
    <property type="entry name" value="PP2C"/>
    <property type="match status" value="1"/>
</dbReference>
<feature type="domain" description="PPM-type phosphatase" evidence="8">
    <location>
        <begin position="412"/>
        <end position="738"/>
    </location>
</feature>
<proteinExistence type="inferred from homology"/>
<dbReference type="Gene3D" id="3.60.40.10">
    <property type="entry name" value="PPM-type phosphatase domain"/>
    <property type="match status" value="1"/>
</dbReference>
<comment type="caution">
    <text evidence="9">The sequence shown here is derived from an EMBL/GenBank/DDBJ whole genome shotgun (WGS) entry which is preliminary data.</text>
</comment>
<dbReference type="InterPro" id="IPR001932">
    <property type="entry name" value="PPM-type_phosphatase-like_dom"/>
</dbReference>
<dbReference type="Gene3D" id="1.25.40.20">
    <property type="entry name" value="Ankyrin repeat-containing domain"/>
    <property type="match status" value="2"/>
</dbReference>
<feature type="repeat" description="ANK" evidence="5">
    <location>
        <begin position="109"/>
        <end position="141"/>
    </location>
</feature>
<feature type="region of interest" description="Disordered" evidence="7">
    <location>
        <begin position="744"/>
        <end position="796"/>
    </location>
</feature>
<dbReference type="PROSITE" id="PS50088">
    <property type="entry name" value="ANK_REPEAT"/>
    <property type="match status" value="1"/>
</dbReference>
<dbReference type="AlphaFoldDB" id="A0AAD7UM15"/>
<evidence type="ECO:0000256" key="2">
    <source>
        <dbReference type="ARBA" id="ARBA00022723"/>
    </source>
</evidence>
<evidence type="ECO:0000259" key="8">
    <source>
        <dbReference type="PROSITE" id="PS51746"/>
    </source>
</evidence>
<evidence type="ECO:0000313" key="10">
    <source>
        <dbReference type="Proteomes" id="UP001230188"/>
    </source>
</evidence>
<evidence type="ECO:0000256" key="6">
    <source>
        <dbReference type="RuleBase" id="RU003465"/>
    </source>
</evidence>
<dbReference type="Pfam" id="PF12796">
    <property type="entry name" value="Ank_2"/>
    <property type="match status" value="1"/>
</dbReference>
<feature type="region of interest" description="Disordered" evidence="7">
    <location>
        <begin position="186"/>
        <end position="211"/>
    </location>
</feature>
<evidence type="ECO:0000256" key="3">
    <source>
        <dbReference type="ARBA" id="ARBA00022801"/>
    </source>
</evidence>
<dbReference type="InterPro" id="IPR002110">
    <property type="entry name" value="Ankyrin_rpt"/>
</dbReference>
<keyword evidence="10" id="KW-1185">Reference proteome</keyword>
<dbReference type="PROSITE" id="PS51746">
    <property type="entry name" value="PPM_2"/>
    <property type="match status" value="1"/>
</dbReference>
<dbReference type="InterPro" id="IPR036770">
    <property type="entry name" value="Ankyrin_rpt-contain_sf"/>
</dbReference>
<comment type="similarity">
    <text evidence="6">Belongs to the PP2C family.</text>
</comment>
<organism evidence="9 10">
    <name type="scientific">Chrysophaeum taylorii</name>
    <dbReference type="NCBI Taxonomy" id="2483200"/>
    <lineage>
        <taxon>Eukaryota</taxon>
        <taxon>Sar</taxon>
        <taxon>Stramenopiles</taxon>
        <taxon>Ochrophyta</taxon>
        <taxon>Pelagophyceae</taxon>
        <taxon>Pelagomonadales</taxon>
        <taxon>Pelagomonadaceae</taxon>
        <taxon>Chrysophaeum</taxon>
    </lineage>
</organism>